<dbReference type="Proteomes" id="UP001155587">
    <property type="component" value="Unassembled WGS sequence"/>
</dbReference>
<gene>
    <name evidence="4" type="ORF">MD535_22030</name>
</gene>
<organism evidence="4 5">
    <name type="scientific">Vibrio qingdaonensis</name>
    <dbReference type="NCBI Taxonomy" id="2829491"/>
    <lineage>
        <taxon>Bacteria</taxon>
        <taxon>Pseudomonadati</taxon>
        <taxon>Pseudomonadota</taxon>
        <taxon>Gammaproteobacteria</taxon>
        <taxon>Vibrionales</taxon>
        <taxon>Vibrionaceae</taxon>
        <taxon>Vibrio</taxon>
    </lineage>
</organism>
<dbReference type="InterPro" id="IPR001647">
    <property type="entry name" value="HTH_TetR"/>
</dbReference>
<dbReference type="PRINTS" id="PR00455">
    <property type="entry name" value="HTHTETR"/>
</dbReference>
<feature type="DNA-binding region" description="H-T-H motif" evidence="2">
    <location>
        <begin position="27"/>
        <end position="46"/>
    </location>
</feature>
<evidence type="ECO:0000259" key="3">
    <source>
        <dbReference type="PROSITE" id="PS50977"/>
    </source>
</evidence>
<dbReference type="PANTHER" id="PTHR43479:SF12">
    <property type="entry name" value="TRANSCRIPTIONAL REGULATORY PROTEIN"/>
    <property type="match status" value="1"/>
</dbReference>
<dbReference type="PANTHER" id="PTHR43479">
    <property type="entry name" value="ACREF/ENVCD OPERON REPRESSOR-RELATED"/>
    <property type="match status" value="1"/>
</dbReference>
<accession>A0A9X3CS80</accession>
<dbReference type="InterPro" id="IPR050624">
    <property type="entry name" value="HTH-type_Tx_Regulator"/>
</dbReference>
<dbReference type="SUPFAM" id="SSF46689">
    <property type="entry name" value="Homeodomain-like"/>
    <property type="match status" value="1"/>
</dbReference>
<reference evidence="4" key="1">
    <citation type="submission" date="2022-02" db="EMBL/GenBank/DDBJ databases">
        <title>Vibrio sp. nov, a new bacterium isolated from seawater.</title>
        <authorList>
            <person name="Yuan Y."/>
        </authorList>
    </citation>
    <scope>NUCLEOTIDE SEQUENCE</scope>
    <source>
        <strain evidence="4">ZSDZ65</strain>
    </source>
</reference>
<dbReference type="InterPro" id="IPR009057">
    <property type="entry name" value="Homeodomain-like_sf"/>
</dbReference>
<feature type="domain" description="HTH tetR-type" evidence="3">
    <location>
        <begin position="4"/>
        <end position="64"/>
    </location>
</feature>
<comment type="caution">
    <text evidence="4">The sequence shown here is derived from an EMBL/GenBank/DDBJ whole genome shotgun (WGS) entry which is preliminary data.</text>
</comment>
<protein>
    <submittedName>
        <fullName evidence="4">TetR/AcrR family transcriptional regulator</fullName>
    </submittedName>
</protein>
<dbReference type="PROSITE" id="PS50977">
    <property type="entry name" value="HTH_TETR_2"/>
    <property type="match status" value="1"/>
</dbReference>
<dbReference type="EMBL" id="JAKRRY010000044">
    <property type="protein sequence ID" value="MCW8348672.1"/>
    <property type="molecule type" value="Genomic_DNA"/>
</dbReference>
<name>A0A9X3CS80_9VIBR</name>
<keyword evidence="5" id="KW-1185">Reference proteome</keyword>
<dbReference type="Gene3D" id="1.10.357.10">
    <property type="entry name" value="Tetracycline Repressor, domain 2"/>
    <property type="match status" value="1"/>
</dbReference>
<proteinExistence type="predicted"/>
<sequence>MAAEETKNLIMTVAAEMFCELGYERVSIRNISEKAGVSHSLIRHHFGSKEKIWYCISDHLHAYMQKYILHLLDELPENTPANVKLYRFSVEMLAHIIVIRQPIQLIADAMRQENEFFDYFIDSHGEIESVVNKLVDAYNVSHSETPLNMVELKWQMMMYAHGAACMLPMLKATWAEETQDLDACLVKHWSMFENQVACRFDIAAADRLTPSKLEDLVHKVECGWKETPL</sequence>
<keyword evidence="1 2" id="KW-0238">DNA-binding</keyword>
<dbReference type="Pfam" id="PF00440">
    <property type="entry name" value="TetR_N"/>
    <property type="match status" value="1"/>
</dbReference>
<evidence type="ECO:0000256" key="2">
    <source>
        <dbReference type="PROSITE-ProRule" id="PRU00335"/>
    </source>
</evidence>
<dbReference type="GO" id="GO:0003677">
    <property type="term" value="F:DNA binding"/>
    <property type="evidence" value="ECO:0007669"/>
    <property type="project" value="UniProtKB-UniRule"/>
</dbReference>
<evidence type="ECO:0000256" key="1">
    <source>
        <dbReference type="ARBA" id="ARBA00023125"/>
    </source>
</evidence>
<evidence type="ECO:0000313" key="4">
    <source>
        <dbReference type="EMBL" id="MCW8348672.1"/>
    </source>
</evidence>
<evidence type="ECO:0000313" key="5">
    <source>
        <dbReference type="Proteomes" id="UP001155587"/>
    </source>
</evidence>
<dbReference type="AlphaFoldDB" id="A0A9X3CS80"/>